<dbReference type="GO" id="GO:0032993">
    <property type="term" value="C:protein-DNA complex"/>
    <property type="evidence" value="ECO:0007669"/>
    <property type="project" value="TreeGrafter"/>
</dbReference>
<dbReference type="PRINTS" id="PR00039">
    <property type="entry name" value="HTHLYSR"/>
</dbReference>
<comment type="caution">
    <text evidence="8">The sequence shown here is derived from an EMBL/GenBank/DDBJ whole genome shotgun (WGS) entry which is preliminary data.</text>
</comment>
<dbReference type="GO" id="GO:0003700">
    <property type="term" value="F:DNA-binding transcription factor activity"/>
    <property type="evidence" value="ECO:0007669"/>
    <property type="project" value="InterPro"/>
</dbReference>
<evidence type="ECO:0000259" key="7">
    <source>
        <dbReference type="PROSITE" id="PS50931"/>
    </source>
</evidence>
<evidence type="ECO:0000256" key="1">
    <source>
        <dbReference type="ARBA" id="ARBA00009437"/>
    </source>
</evidence>
<proteinExistence type="inferred from homology"/>
<evidence type="ECO:0000256" key="4">
    <source>
        <dbReference type="ARBA" id="ARBA00023125"/>
    </source>
</evidence>
<keyword evidence="9" id="KW-1185">Reference proteome</keyword>
<organism evidence="8 9">
    <name type="scientific">Ewingella americana (strain ATCC 33852 / DSM 4580 / CCUG 14506 / JCM 5911 / LMG 7869 / NCTC 12157 / CDC 1468-78)</name>
    <dbReference type="NCBI Taxonomy" id="910964"/>
    <lineage>
        <taxon>Bacteria</taxon>
        <taxon>Pseudomonadati</taxon>
        <taxon>Pseudomonadota</taxon>
        <taxon>Gammaproteobacteria</taxon>
        <taxon>Enterobacterales</taxon>
        <taxon>Yersiniaceae</taxon>
        <taxon>Ewingella</taxon>
    </lineage>
</organism>
<reference evidence="8 9" key="1">
    <citation type="submission" date="2014-05" db="EMBL/GenBank/DDBJ databases">
        <title>ATOL: Assembling a taxonomically balanced genome-scale reconstruction of the evolutionary history of the Enterobacteriaceae.</title>
        <authorList>
            <person name="Plunkett G.III."/>
            <person name="Neeno-Eckwall E.C."/>
            <person name="Glasner J.D."/>
            <person name="Perna N.T."/>
        </authorList>
    </citation>
    <scope>NUCLEOTIDE SEQUENCE [LARGE SCALE GENOMIC DNA]</scope>
    <source>
        <strain evidence="8 9">ATCC 33852</strain>
    </source>
</reference>
<dbReference type="Pfam" id="PF00126">
    <property type="entry name" value="HTH_1"/>
    <property type="match status" value="1"/>
</dbReference>
<keyword evidence="5" id="KW-0010">Activator</keyword>
<keyword evidence="3" id="KW-0805">Transcription regulation</keyword>
<evidence type="ECO:0000313" key="8">
    <source>
        <dbReference type="EMBL" id="KFC85027.1"/>
    </source>
</evidence>
<dbReference type="RefSeq" id="WP_034787940.1">
    <property type="nucleotide sequence ID" value="NZ_JMPJ01000022.1"/>
</dbReference>
<keyword evidence="2" id="KW-0678">Repressor</keyword>
<dbReference type="GeneID" id="78378899"/>
<evidence type="ECO:0000256" key="6">
    <source>
        <dbReference type="ARBA" id="ARBA00023163"/>
    </source>
</evidence>
<dbReference type="STRING" id="910964.GEAM_0555"/>
<evidence type="ECO:0000256" key="2">
    <source>
        <dbReference type="ARBA" id="ARBA00022491"/>
    </source>
</evidence>
<dbReference type="Proteomes" id="UP000028640">
    <property type="component" value="Unassembled WGS sequence"/>
</dbReference>
<keyword evidence="4" id="KW-0238">DNA-binding</keyword>
<dbReference type="SUPFAM" id="SSF53850">
    <property type="entry name" value="Periplasmic binding protein-like II"/>
    <property type="match status" value="1"/>
</dbReference>
<dbReference type="Gene3D" id="3.40.190.10">
    <property type="entry name" value="Periplasmic binding protein-like II"/>
    <property type="match status" value="2"/>
</dbReference>
<dbReference type="PANTHER" id="PTHR30346:SF26">
    <property type="entry name" value="HYDROGEN PEROXIDE-INDUCIBLE GENES ACTIVATOR"/>
    <property type="match status" value="1"/>
</dbReference>
<dbReference type="GO" id="GO:0003677">
    <property type="term" value="F:DNA binding"/>
    <property type="evidence" value="ECO:0007669"/>
    <property type="project" value="UniProtKB-KW"/>
</dbReference>
<dbReference type="Gene3D" id="1.10.10.10">
    <property type="entry name" value="Winged helix-like DNA-binding domain superfamily/Winged helix DNA-binding domain"/>
    <property type="match status" value="1"/>
</dbReference>
<evidence type="ECO:0000313" key="9">
    <source>
        <dbReference type="Proteomes" id="UP000028640"/>
    </source>
</evidence>
<dbReference type="InterPro" id="IPR036390">
    <property type="entry name" value="WH_DNA-bd_sf"/>
</dbReference>
<name>A0A085GMT2_EWIA3</name>
<feature type="domain" description="HTH lysR-type" evidence="7">
    <location>
        <begin position="1"/>
        <end position="58"/>
    </location>
</feature>
<evidence type="ECO:0000256" key="5">
    <source>
        <dbReference type="ARBA" id="ARBA00023159"/>
    </source>
</evidence>
<evidence type="ECO:0000256" key="3">
    <source>
        <dbReference type="ARBA" id="ARBA00023015"/>
    </source>
</evidence>
<dbReference type="PROSITE" id="PS50931">
    <property type="entry name" value="HTH_LYSR"/>
    <property type="match status" value="1"/>
</dbReference>
<accession>A0A085GMT2</accession>
<dbReference type="SUPFAM" id="SSF46785">
    <property type="entry name" value="Winged helix' DNA-binding domain"/>
    <property type="match status" value="1"/>
</dbReference>
<dbReference type="InterPro" id="IPR036388">
    <property type="entry name" value="WH-like_DNA-bd_sf"/>
</dbReference>
<protein>
    <submittedName>
        <fullName evidence="8">LysR family transcriptional regulator</fullName>
    </submittedName>
</protein>
<keyword evidence="6" id="KW-0804">Transcription</keyword>
<dbReference type="FunFam" id="1.10.10.10:FF:000001">
    <property type="entry name" value="LysR family transcriptional regulator"/>
    <property type="match status" value="1"/>
</dbReference>
<dbReference type="OrthoDB" id="6624490at2"/>
<dbReference type="AlphaFoldDB" id="A0A085GMT2"/>
<sequence>MDKRQLKAFMCVFEERNITRAAALLNLTQPALSATIKALEEELGTQLFERKPRGVEVTEDARVLYPHARRMIGDMSALACRFRKKQDKIQLNIGIEQDIAAAHLGNLMGRISLVLPEVLVTLDPGCTGDIRLGCENLLCEDELFIPMFDESYVLAFPQNHPIGQVPKLTLEQLHEQPWVMSPEHESHQRFLPLYGASGGIPRANAGNFTLALDLVAAGYGLTIAPASLVEAHCELSSRPLPGHPLMRRVGICYAIQAQLNPTIELLLANLDH</sequence>
<dbReference type="PANTHER" id="PTHR30346">
    <property type="entry name" value="TRANSCRIPTIONAL DUAL REGULATOR HCAR-RELATED"/>
    <property type="match status" value="1"/>
</dbReference>
<dbReference type="Pfam" id="PF03466">
    <property type="entry name" value="LysR_substrate"/>
    <property type="match status" value="1"/>
</dbReference>
<dbReference type="EMBL" id="JMPJ01000022">
    <property type="protein sequence ID" value="KFC85027.1"/>
    <property type="molecule type" value="Genomic_DNA"/>
</dbReference>
<dbReference type="InterPro" id="IPR005119">
    <property type="entry name" value="LysR_subst-bd"/>
</dbReference>
<dbReference type="eggNOG" id="COG0583">
    <property type="taxonomic scope" value="Bacteria"/>
</dbReference>
<gene>
    <name evidence="8" type="ORF">GEAM_0555</name>
</gene>
<dbReference type="CDD" id="cd05466">
    <property type="entry name" value="PBP2_LTTR_substrate"/>
    <property type="match status" value="1"/>
</dbReference>
<comment type="similarity">
    <text evidence="1">Belongs to the LysR transcriptional regulatory family.</text>
</comment>
<dbReference type="InterPro" id="IPR000847">
    <property type="entry name" value="LysR_HTH_N"/>
</dbReference>